<protein>
    <submittedName>
        <fullName evidence="1">Uncharacterized protein</fullName>
    </submittedName>
</protein>
<name>A0ABW3MBP3_9PSEU</name>
<evidence type="ECO:0000313" key="2">
    <source>
        <dbReference type="Proteomes" id="UP001597045"/>
    </source>
</evidence>
<dbReference type="InterPro" id="IPR036388">
    <property type="entry name" value="WH-like_DNA-bd_sf"/>
</dbReference>
<comment type="caution">
    <text evidence="1">The sequence shown here is derived from an EMBL/GenBank/DDBJ whole genome shotgun (WGS) entry which is preliminary data.</text>
</comment>
<dbReference type="Proteomes" id="UP001597045">
    <property type="component" value="Unassembled WGS sequence"/>
</dbReference>
<sequence>MGDQLTFRILGPTSVHVGDRAIRIGGARNRVVLVLLLLHAGRVVVVRQEDIPLTVTGKVRKFLLRQQHLSKEPT</sequence>
<evidence type="ECO:0000313" key="1">
    <source>
        <dbReference type="EMBL" id="MFD1048063.1"/>
    </source>
</evidence>
<accession>A0ABW3MBP3</accession>
<gene>
    <name evidence="1" type="ORF">ACFQ1S_22250</name>
</gene>
<keyword evidence="2" id="KW-1185">Reference proteome</keyword>
<organism evidence="1 2">
    <name type="scientific">Kibdelosporangium lantanae</name>
    <dbReference type="NCBI Taxonomy" id="1497396"/>
    <lineage>
        <taxon>Bacteria</taxon>
        <taxon>Bacillati</taxon>
        <taxon>Actinomycetota</taxon>
        <taxon>Actinomycetes</taxon>
        <taxon>Pseudonocardiales</taxon>
        <taxon>Pseudonocardiaceae</taxon>
        <taxon>Kibdelosporangium</taxon>
    </lineage>
</organism>
<reference evidence="2" key="1">
    <citation type="journal article" date="2019" name="Int. J. Syst. Evol. Microbiol.">
        <title>The Global Catalogue of Microorganisms (GCM) 10K type strain sequencing project: providing services to taxonomists for standard genome sequencing and annotation.</title>
        <authorList>
            <consortium name="The Broad Institute Genomics Platform"/>
            <consortium name="The Broad Institute Genome Sequencing Center for Infectious Disease"/>
            <person name="Wu L."/>
            <person name="Ma J."/>
        </authorList>
    </citation>
    <scope>NUCLEOTIDE SEQUENCE [LARGE SCALE GENOMIC DNA]</scope>
    <source>
        <strain evidence="2">JCM 31486</strain>
    </source>
</reference>
<dbReference type="Gene3D" id="1.10.10.10">
    <property type="entry name" value="Winged helix-like DNA-binding domain superfamily/Winged helix DNA-binding domain"/>
    <property type="match status" value="1"/>
</dbReference>
<proteinExistence type="predicted"/>
<dbReference type="EMBL" id="JBHTIS010001381">
    <property type="protein sequence ID" value="MFD1048063.1"/>
    <property type="molecule type" value="Genomic_DNA"/>
</dbReference>